<name>T0S7E0_SAPDV</name>
<evidence type="ECO:0000313" key="3">
    <source>
        <dbReference type="EMBL" id="EQC40958.1"/>
    </source>
</evidence>
<comment type="catalytic activity">
    <reaction evidence="1">
        <text>O-phospho-L-seryl-[protein] + H2O = L-seryl-[protein] + phosphate</text>
        <dbReference type="Rhea" id="RHEA:20629"/>
        <dbReference type="Rhea" id="RHEA-COMP:9863"/>
        <dbReference type="Rhea" id="RHEA-COMP:11604"/>
        <dbReference type="ChEBI" id="CHEBI:15377"/>
        <dbReference type="ChEBI" id="CHEBI:29999"/>
        <dbReference type="ChEBI" id="CHEBI:43474"/>
        <dbReference type="ChEBI" id="CHEBI:83421"/>
        <dbReference type="EC" id="3.1.3.16"/>
    </reaction>
</comment>
<proteinExistence type="inferred from homology"/>
<comment type="cofactor">
    <cofactor evidence="1">
        <name>Mn(2+)</name>
        <dbReference type="ChEBI" id="CHEBI:29035"/>
    </cofactor>
</comment>
<dbReference type="OMA" id="ANTIAWM"/>
<sequence length="268" mass="28500">MLLLRATTARVLGPSVLARYASSWTFSSGLASLPHPKKKRGEDAAFVSPTAVGVADGVGGWATKGIDSGAYSRALMKVCEATPVSNPVARLNAAYEAASVPGSSTACVVSLQGDEITAANLGDSGFLHCRQEDNKWTLLFESPPQCHYFNCPLQLGMDSRDQPKHADVTQHTALPNDLILVATDGVFDNLFTEELLQLLDQISEIHPPTPDNMPVFAKIIAEVTQKVAASETRMTPFAVSARHAGYKSTTGGKMDDITVVTALVQEGS</sequence>
<keyword evidence="1" id="KW-0904">Protein phosphatase</keyword>
<keyword evidence="1" id="KW-0479">Metal-binding</keyword>
<reference evidence="3 4" key="1">
    <citation type="submission" date="2012-04" db="EMBL/GenBank/DDBJ databases">
        <title>The Genome Sequence of Saprolegnia declina VS20.</title>
        <authorList>
            <consortium name="The Broad Institute Genome Sequencing Platform"/>
            <person name="Russ C."/>
            <person name="Nusbaum C."/>
            <person name="Tyler B."/>
            <person name="van West P."/>
            <person name="Dieguez-Uribeondo J."/>
            <person name="de Bruijn I."/>
            <person name="Tripathy S."/>
            <person name="Jiang R."/>
            <person name="Young S.K."/>
            <person name="Zeng Q."/>
            <person name="Gargeya S."/>
            <person name="Fitzgerald M."/>
            <person name="Haas B."/>
            <person name="Abouelleil A."/>
            <person name="Alvarado L."/>
            <person name="Arachchi H.M."/>
            <person name="Berlin A."/>
            <person name="Chapman S.B."/>
            <person name="Goldberg J."/>
            <person name="Griggs A."/>
            <person name="Gujja S."/>
            <person name="Hansen M."/>
            <person name="Howarth C."/>
            <person name="Imamovic A."/>
            <person name="Larimer J."/>
            <person name="McCowen C."/>
            <person name="Montmayeur A."/>
            <person name="Murphy C."/>
            <person name="Neiman D."/>
            <person name="Pearson M."/>
            <person name="Priest M."/>
            <person name="Roberts A."/>
            <person name="Saif S."/>
            <person name="Shea T."/>
            <person name="Sisk P."/>
            <person name="Sykes S."/>
            <person name="Wortman J."/>
            <person name="Nusbaum C."/>
            <person name="Birren B."/>
        </authorList>
    </citation>
    <scope>NUCLEOTIDE SEQUENCE [LARGE SCALE GENOMIC DNA]</scope>
    <source>
        <strain evidence="3 4">VS20</strain>
    </source>
</reference>
<dbReference type="GeneID" id="19942748"/>
<dbReference type="SUPFAM" id="SSF81606">
    <property type="entry name" value="PP2C-like"/>
    <property type="match status" value="1"/>
</dbReference>
<gene>
    <name evidence="3" type="ORF">SDRG_02021</name>
</gene>
<protein>
    <recommendedName>
        <fullName evidence="1">Protein phosphatase</fullName>
        <ecNumber evidence="1">3.1.3.16</ecNumber>
    </recommendedName>
</protein>
<dbReference type="PROSITE" id="PS51746">
    <property type="entry name" value="PPM_2"/>
    <property type="match status" value="1"/>
</dbReference>
<evidence type="ECO:0000256" key="1">
    <source>
        <dbReference type="RuleBase" id="RU366020"/>
    </source>
</evidence>
<dbReference type="OrthoDB" id="60843at2759"/>
<evidence type="ECO:0000259" key="2">
    <source>
        <dbReference type="PROSITE" id="PS51746"/>
    </source>
</evidence>
<dbReference type="STRING" id="1156394.T0S7E0"/>
<dbReference type="InParanoid" id="T0S7E0"/>
<dbReference type="Pfam" id="PF13672">
    <property type="entry name" value="PP2C_2"/>
    <property type="match status" value="1"/>
</dbReference>
<dbReference type="eggNOG" id="KOG1379">
    <property type="taxonomic scope" value="Eukaryota"/>
</dbReference>
<organism evidence="3 4">
    <name type="scientific">Saprolegnia diclina (strain VS20)</name>
    <dbReference type="NCBI Taxonomy" id="1156394"/>
    <lineage>
        <taxon>Eukaryota</taxon>
        <taxon>Sar</taxon>
        <taxon>Stramenopiles</taxon>
        <taxon>Oomycota</taxon>
        <taxon>Saprolegniomycetes</taxon>
        <taxon>Saprolegniales</taxon>
        <taxon>Saprolegniaceae</taxon>
        <taxon>Saprolegnia</taxon>
    </lineage>
</organism>
<dbReference type="PANTHER" id="PTHR12320:SF1">
    <property type="entry name" value="PROTEIN PHOSPHATASE PTC7 HOMOLOG"/>
    <property type="match status" value="1"/>
</dbReference>
<dbReference type="Gene3D" id="3.60.40.10">
    <property type="entry name" value="PPM-type phosphatase domain"/>
    <property type="match status" value="1"/>
</dbReference>
<feature type="domain" description="PPM-type phosphatase" evidence="2">
    <location>
        <begin position="27"/>
        <end position="264"/>
    </location>
</feature>
<dbReference type="SMART" id="SM00331">
    <property type="entry name" value="PP2C_SIG"/>
    <property type="match status" value="1"/>
</dbReference>
<dbReference type="Proteomes" id="UP000030762">
    <property type="component" value="Unassembled WGS sequence"/>
</dbReference>
<dbReference type="PANTHER" id="PTHR12320">
    <property type="entry name" value="PROTEIN PHOSPHATASE 2C"/>
    <property type="match status" value="1"/>
</dbReference>
<dbReference type="InterPro" id="IPR036457">
    <property type="entry name" value="PPM-type-like_dom_sf"/>
</dbReference>
<dbReference type="EMBL" id="JH767135">
    <property type="protein sequence ID" value="EQC40958.1"/>
    <property type="molecule type" value="Genomic_DNA"/>
</dbReference>
<keyword evidence="1" id="KW-0378">Hydrolase</keyword>
<dbReference type="InterPro" id="IPR039123">
    <property type="entry name" value="PPTC7"/>
</dbReference>
<dbReference type="RefSeq" id="XP_008605802.1">
    <property type="nucleotide sequence ID" value="XM_008607580.1"/>
</dbReference>
<comment type="catalytic activity">
    <reaction evidence="1">
        <text>O-phospho-L-threonyl-[protein] + H2O = L-threonyl-[protein] + phosphate</text>
        <dbReference type="Rhea" id="RHEA:47004"/>
        <dbReference type="Rhea" id="RHEA-COMP:11060"/>
        <dbReference type="Rhea" id="RHEA-COMP:11605"/>
        <dbReference type="ChEBI" id="CHEBI:15377"/>
        <dbReference type="ChEBI" id="CHEBI:30013"/>
        <dbReference type="ChEBI" id="CHEBI:43474"/>
        <dbReference type="ChEBI" id="CHEBI:61977"/>
        <dbReference type="EC" id="3.1.3.16"/>
    </reaction>
</comment>
<accession>T0S7E0</accession>
<keyword evidence="4" id="KW-1185">Reference proteome</keyword>
<comment type="similarity">
    <text evidence="1">Belongs to the PP2C family.</text>
</comment>
<dbReference type="AlphaFoldDB" id="T0S7E0"/>
<dbReference type="GO" id="GO:0046872">
    <property type="term" value="F:metal ion binding"/>
    <property type="evidence" value="ECO:0007669"/>
    <property type="project" value="UniProtKB-UniRule"/>
</dbReference>
<dbReference type="VEuPathDB" id="FungiDB:SDRG_02021"/>
<comment type="cofactor">
    <cofactor evidence="1">
        <name>Mg(2+)</name>
        <dbReference type="ChEBI" id="CHEBI:18420"/>
    </cofactor>
</comment>
<dbReference type="SMART" id="SM00332">
    <property type="entry name" value="PP2Cc"/>
    <property type="match status" value="1"/>
</dbReference>
<dbReference type="InterPro" id="IPR001932">
    <property type="entry name" value="PPM-type_phosphatase-like_dom"/>
</dbReference>
<keyword evidence="1" id="KW-0464">Manganese</keyword>
<dbReference type="GO" id="GO:0004722">
    <property type="term" value="F:protein serine/threonine phosphatase activity"/>
    <property type="evidence" value="ECO:0007669"/>
    <property type="project" value="UniProtKB-EC"/>
</dbReference>
<keyword evidence="1" id="KW-0460">Magnesium</keyword>
<evidence type="ECO:0000313" key="4">
    <source>
        <dbReference type="Proteomes" id="UP000030762"/>
    </source>
</evidence>
<dbReference type="EC" id="3.1.3.16" evidence="1"/>